<comment type="caution">
    <text evidence="2">The sequence shown here is derived from an EMBL/GenBank/DDBJ whole genome shotgun (WGS) entry which is preliminary data.</text>
</comment>
<organism evidence="2 3">
    <name type="scientific">Roseomonas genomospecies 6</name>
    <dbReference type="NCBI Taxonomy" id="214106"/>
    <lineage>
        <taxon>Bacteria</taxon>
        <taxon>Pseudomonadati</taxon>
        <taxon>Pseudomonadota</taxon>
        <taxon>Alphaproteobacteria</taxon>
        <taxon>Acetobacterales</taxon>
        <taxon>Roseomonadaceae</taxon>
        <taxon>Roseomonas</taxon>
    </lineage>
</organism>
<dbReference type="InterPro" id="IPR011049">
    <property type="entry name" value="Serralysin-like_metalloprot_C"/>
</dbReference>
<dbReference type="SUPFAM" id="SSF51120">
    <property type="entry name" value="beta-Roll"/>
    <property type="match status" value="1"/>
</dbReference>
<dbReference type="RefSeq" id="WP_149470282.1">
    <property type="nucleotide sequence ID" value="NZ_QOKW01000014.1"/>
</dbReference>
<evidence type="ECO:0008006" key="4">
    <source>
        <dbReference type="Google" id="ProtNLM"/>
    </source>
</evidence>
<dbReference type="Pfam" id="PF11747">
    <property type="entry name" value="RebB"/>
    <property type="match status" value="1"/>
</dbReference>
<dbReference type="Proteomes" id="UP000480854">
    <property type="component" value="Unassembled WGS sequence"/>
</dbReference>
<keyword evidence="3" id="KW-1185">Reference proteome</keyword>
<dbReference type="InterPro" id="IPR021070">
    <property type="entry name" value="Killing_trait_RebB"/>
</dbReference>
<sequence>MSDEGTMNTQVIDATSDIVTLLTGQSPAQSFAMLDAVMVETLGMAMHNAVHRQQNAGMVNSAAVTAACAKMLSVPFPTTPPPPPSGSSTSGGNAAPLQPLTPLLTTSLTTLPSTVTGGTGNSTVSSGTGNSTVSSGTGNSTVSSGTGNSTVSSGTGNSTVSSGTGNSTVSGGTGNSTVSGGTA</sequence>
<feature type="region of interest" description="Disordered" evidence="1">
    <location>
        <begin position="75"/>
        <end position="183"/>
    </location>
</feature>
<name>A0A9W7NHR8_9PROT</name>
<accession>A0A9W7NHR8</accession>
<dbReference type="OrthoDB" id="9034575at2"/>
<dbReference type="Gene3D" id="2.150.10.10">
    <property type="entry name" value="Serralysin-like metalloprotease, C-terminal"/>
    <property type="match status" value="1"/>
</dbReference>
<evidence type="ECO:0000256" key="1">
    <source>
        <dbReference type="SAM" id="MobiDB-lite"/>
    </source>
</evidence>
<dbReference type="AlphaFoldDB" id="A0A9W7NHR8"/>
<evidence type="ECO:0000313" key="2">
    <source>
        <dbReference type="EMBL" id="KAA0679031.1"/>
    </source>
</evidence>
<feature type="compositionally biased region" description="Low complexity" evidence="1">
    <location>
        <begin position="86"/>
        <end position="183"/>
    </location>
</feature>
<dbReference type="EMBL" id="QOKW01000014">
    <property type="protein sequence ID" value="KAA0679031.1"/>
    <property type="molecule type" value="Genomic_DNA"/>
</dbReference>
<protein>
    <recommendedName>
        <fullName evidence="4">Killing trait domain-containing protein</fullName>
    </recommendedName>
</protein>
<reference evidence="2 3" key="1">
    <citation type="submission" date="2018-07" db="EMBL/GenBank/DDBJ databases">
        <title>Genome sequence of Azospirillum sp. ATCC 49961.</title>
        <authorList>
            <person name="Sant'Anna F.H."/>
            <person name="Baldani J.I."/>
            <person name="Zilli J.E."/>
            <person name="Reis V.M."/>
            <person name="Hartmann A."/>
            <person name="Cruz L."/>
            <person name="de Souza E.M."/>
            <person name="de Oliveira Pedrosa F."/>
            <person name="Passaglia L.M.P."/>
        </authorList>
    </citation>
    <scope>NUCLEOTIDE SEQUENCE [LARGE SCALE GENOMIC DNA]</scope>
    <source>
        <strain evidence="2 3">ATCC 49961</strain>
    </source>
</reference>
<evidence type="ECO:0000313" key="3">
    <source>
        <dbReference type="Proteomes" id="UP000480854"/>
    </source>
</evidence>
<gene>
    <name evidence="2" type="ORF">DS843_18145</name>
</gene>
<proteinExistence type="predicted"/>